<comment type="caution">
    <text evidence="1">The sequence shown here is derived from an EMBL/GenBank/DDBJ whole genome shotgun (WGS) entry which is preliminary data.</text>
</comment>
<name>A0A845GGV3_9BURK</name>
<sequence length="72" mass="8138">MFKGRTYAQSSGYQGWGIRFADVDGGVATTAYSYKMTEEERYEMARRITAALNYTRNLRTDDMESAPPLAAK</sequence>
<gene>
    <name evidence="1" type="ORF">GTP90_01320</name>
</gene>
<evidence type="ECO:0000313" key="1">
    <source>
        <dbReference type="EMBL" id="MYM92496.1"/>
    </source>
</evidence>
<dbReference type="AlphaFoldDB" id="A0A845GGV3"/>
<dbReference type="Proteomes" id="UP000447355">
    <property type="component" value="Unassembled WGS sequence"/>
</dbReference>
<dbReference type="EMBL" id="WWCX01000001">
    <property type="protein sequence ID" value="MYM92496.1"/>
    <property type="molecule type" value="Genomic_DNA"/>
</dbReference>
<dbReference type="RefSeq" id="WP_161081761.1">
    <property type="nucleotide sequence ID" value="NZ_WWCX01000001.1"/>
</dbReference>
<accession>A0A845GGV3</accession>
<protein>
    <submittedName>
        <fullName evidence="1">Uncharacterized protein</fullName>
    </submittedName>
</protein>
<proteinExistence type="predicted"/>
<reference evidence="1" key="1">
    <citation type="submission" date="2019-12" db="EMBL/GenBank/DDBJ databases">
        <title>Novel species isolated from a subtropical stream in China.</title>
        <authorList>
            <person name="Lu H."/>
        </authorList>
    </citation>
    <scope>NUCLEOTIDE SEQUENCE [LARGE SCALE GENOMIC DNA]</scope>
    <source>
        <strain evidence="1">FT81W</strain>
    </source>
</reference>
<organism evidence="1 2">
    <name type="scientific">Duganella vulcania</name>
    <dbReference type="NCBI Taxonomy" id="2692166"/>
    <lineage>
        <taxon>Bacteria</taxon>
        <taxon>Pseudomonadati</taxon>
        <taxon>Pseudomonadota</taxon>
        <taxon>Betaproteobacteria</taxon>
        <taxon>Burkholderiales</taxon>
        <taxon>Oxalobacteraceae</taxon>
        <taxon>Telluria group</taxon>
        <taxon>Duganella</taxon>
    </lineage>
</organism>
<evidence type="ECO:0000313" key="2">
    <source>
        <dbReference type="Proteomes" id="UP000447355"/>
    </source>
</evidence>